<evidence type="ECO:0000256" key="1">
    <source>
        <dbReference type="SAM" id="MobiDB-lite"/>
    </source>
</evidence>
<dbReference type="GO" id="GO:0016491">
    <property type="term" value="F:oxidoreductase activity"/>
    <property type="evidence" value="ECO:0007669"/>
    <property type="project" value="InterPro"/>
</dbReference>
<gene>
    <name evidence="3" type="ORF">SAMN04488548_136947</name>
</gene>
<evidence type="ECO:0000259" key="2">
    <source>
        <dbReference type="Pfam" id="PF09995"/>
    </source>
</evidence>
<organism evidence="3 4">
    <name type="scientific">Gordonia westfalica</name>
    <dbReference type="NCBI Taxonomy" id="158898"/>
    <lineage>
        <taxon>Bacteria</taxon>
        <taxon>Bacillati</taxon>
        <taxon>Actinomycetota</taxon>
        <taxon>Actinomycetes</taxon>
        <taxon>Mycobacteriales</taxon>
        <taxon>Gordoniaceae</taxon>
        <taxon>Gordonia</taxon>
    </lineage>
</organism>
<dbReference type="Pfam" id="PF09995">
    <property type="entry name" value="MPAB_Lcp_cat"/>
    <property type="match status" value="1"/>
</dbReference>
<protein>
    <recommendedName>
        <fullName evidence="2">ER-bound oxygenase mpaB/mpaB'/Rubber oxygenase catalytic domain-containing protein</fullName>
    </recommendedName>
</protein>
<feature type="region of interest" description="Disordered" evidence="1">
    <location>
        <begin position="287"/>
        <end position="388"/>
    </location>
</feature>
<feature type="compositionally biased region" description="Low complexity" evidence="1">
    <location>
        <begin position="335"/>
        <end position="368"/>
    </location>
</feature>
<dbReference type="STRING" id="158898.SAMN04488548_136947"/>
<dbReference type="RefSeq" id="WP_244278444.1">
    <property type="nucleotide sequence ID" value="NZ_FNLM01000036.1"/>
</dbReference>
<dbReference type="PANTHER" id="PTHR37539:SF1">
    <property type="entry name" value="ER-BOUND OXYGENASE MPAB_MPAB'_RUBBER OXYGENASE CATALYTIC DOMAIN-CONTAINING PROTEIN"/>
    <property type="match status" value="1"/>
</dbReference>
<evidence type="ECO:0000313" key="3">
    <source>
        <dbReference type="EMBL" id="SDU85187.1"/>
    </source>
</evidence>
<evidence type="ECO:0000313" key="4">
    <source>
        <dbReference type="Proteomes" id="UP000183180"/>
    </source>
</evidence>
<dbReference type="AlphaFoldDB" id="A0A1H2LW28"/>
<dbReference type="InterPro" id="IPR018713">
    <property type="entry name" value="MPAB/Lcp_cat_dom"/>
</dbReference>
<dbReference type="EMBL" id="FNLM01000036">
    <property type="protein sequence ID" value="SDU85187.1"/>
    <property type="molecule type" value="Genomic_DNA"/>
</dbReference>
<accession>A0A1H2LW28</accession>
<dbReference type="Proteomes" id="UP000183180">
    <property type="component" value="Unassembled WGS sequence"/>
</dbReference>
<name>A0A1H2LW28_9ACTN</name>
<dbReference type="PANTHER" id="PTHR37539">
    <property type="entry name" value="SECRETED PROTEIN-RELATED"/>
    <property type="match status" value="1"/>
</dbReference>
<reference evidence="3 4" key="1">
    <citation type="submission" date="2016-10" db="EMBL/GenBank/DDBJ databases">
        <authorList>
            <person name="de Groot N.N."/>
        </authorList>
    </citation>
    <scope>NUCLEOTIDE SEQUENCE [LARGE SCALE GENOMIC DNA]</scope>
    <source>
        <strain evidence="3 4">DSM 44215</strain>
    </source>
</reference>
<proteinExistence type="predicted"/>
<dbReference type="InterPro" id="IPR037473">
    <property type="entry name" value="Lcp-like"/>
</dbReference>
<feature type="domain" description="ER-bound oxygenase mpaB/mpaB'/Rubber oxygenase catalytic" evidence="2">
    <location>
        <begin position="83"/>
        <end position="256"/>
    </location>
</feature>
<sequence>MFRRLPPRTGRQMFENALDNGLDAIDNPPDELVALFEHIDNPPAWITRERVDRGAIVANEVSPAGKASLIFLNTLATVQGGSVGDAVGTMGRMQRNMINRSLESAEFWLHLPAPGALDRFGTAFKNAVRVRLMHAQARVMLRRKWGEEWVAQHGGPISNAEMSGGIPSFGVANLMYDINYGRHYDYRDLEDLNIFWSYIGHIMGIREAMIPRTFGEAVELLDYGYAVMEPPSEFSEALNEVSEMMLNTLMDKVRVPLIDAQVKSAIHQTLHGLYFFIGGTFLGKRITGTPSRPGSDASHRNSSPRRRSSRIWTGASPAIGSGRTSVAPTATPAGPSCTTPSPSRPPSRTAGAVPPSPTTTSGSRPSARPAERSGRGRQRVAAAGVRPG</sequence>
<feature type="compositionally biased region" description="Low complexity" evidence="1">
    <location>
        <begin position="379"/>
        <end position="388"/>
    </location>
</feature>